<evidence type="ECO:0000313" key="2">
    <source>
        <dbReference type="Proteomes" id="UP001211522"/>
    </source>
</evidence>
<comment type="caution">
    <text evidence="1">The sequence shown here is derived from an EMBL/GenBank/DDBJ whole genome shotgun (WGS) entry which is preliminary data.</text>
</comment>
<sequence>MKRFNLCNIHYLNNKIIYCVSITLLTIIFSCGNKEKNVSKKLTLDNCPVIAQVINLQGDPVTNLDFSSVKDTFNLPLSSLLSSFQVIRLENSEDALTAAGQDTHIAVSDHYILVKSFRAGSSCKLYNRNGDFIRKISSQGQGPDEYNLSIYDQYLDENNNKIYLMEIRASKILVFDLDGQPQKHIPLAYITHKGRFVINDEKKTVTVMCIPFQGTPTALIWTQDFEGNIIQEYPVSDQFMLIPSTYDYEVRESLNTNASDFYLHNCIASQDTLYHYDIDSNTLHPVFTMHTGHEPICHYFTELPNHFLVTWYTQTSWNNELPRFPKILVDKQSLKGCFVNLKWNMLGNIDGPTNPSFNRGYFTAIMEPYALKEQLEKVLTSNQKLSPEVLRKVKELNNRITDDDNCIVFIGKISRNWQKKIIPS</sequence>
<organism evidence="1 2">
    <name type="scientific">Parabacteroides distasonis</name>
    <dbReference type="NCBI Taxonomy" id="823"/>
    <lineage>
        <taxon>Bacteria</taxon>
        <taxon>Pseudomonadati</taxon>
        <taxon>Bacteroidota</taxon>
        <taxon>Bacteroidia</taxon>
        <taxon>Bacteroidales</taxon>
        <taxon>Tannerellaceae</taxon>
        <taxon>Parabacteroides</taxon>
    </lineage>
</organism>
<dbReference type="Gene3D" id="2.120.10.30">
    <property type="entry name" value="TolB, C-terminal domain"/>
    <property type="match status" value="1"/>
</dbReference>
<name>A0AAW6FAT6_PARDI</name>
<reference evidence="1" key="1">
    <citation type="submission" date="2023-01" db="EMBL/GenBank/DDBJ databases">
        <title>Human gut microbiome strain richness.</title>
        <authorList>
            <person name="Chen-Liaw A."/>
        </authorList>
    </citation>
    <scope>NUCLEOTIDE SEQUENCE</scope>
    <source>
        <strain evidence="1">D35st1_E5_D35t1_190705</strain>
    </source>
</reference>
<dbReference type="Pfam" id="PF17170">
    <property type="entry name" value="DUF5128"/>
    <property type="match status" value="1"/>
</dbReference>
<evidence type="ECO:0000313" key="1">
    <source>
        <dbReference type="EMBL" id="MDB9140305.1"/>
    </source>
</evidence>
<proteinExistence type="predicted"/>
<accession>A0AAW6FAT6</accession>
<dbReference type="RefSeq" id="WP_196009837.1">
    <property type="nucleotide sequence ID" value="NZ_JADOZF010000437.1"/>
</dbReference>
<gene>
    <name evidence="1" type="ORF">PN612_17605</name>
</gene>
<protein>
    <submittedName>
        <fullName evidence="1">6-bladed beta-propeller</fullName>
    </submittedName>
</protein>
<dbReference type="PROSITE" id="PS51257">
    <property type="entry name" value="PROKAR_LIPOPROTEIN"/>
    <property type="match status" value="1"/>
</dbReference>
<dbReference type="AlphaFoldDB" id="A0AAW6FAT6"/>
<dbReference type="Proteomes" id="UP001211522">
    <property type="component" value="Unassembled WGS sequence"/>
</dbReference>
<dbReference type="InterPro" id="IPR011042">
    <property type="entry name" value="6-blade_b-propeller_TolB-like"/>
</dbReference>
<dbReference type="EMBL" id="JAQMPX010000128">
    <property type="protein sequence ID" value="MDB9140305.1"/>
    <property type="molecule type" value="Genomic_DNA"/>
</dbReference>
<dbReference type="SUPFAM" id="SSF63825">
    <property type="entry name" value="YWTD domain"/>
    <property type="match status" value="1"/>
</dbReference>